<dbReference type="SUPFAM" id="SSF54373">
    <property type="entry name" value="FAD-linked reductases, C-terminal domain"/>
    <property type="match status" value="1"/>
</dbReference>
<organism evidence="3 4">
    <name type="scientific">Chironomus riparius</name>
    <dbReference type="NCBI Taxonomy" id="315576"/>
    <lineage>
        <taxon>Eukaryota</taxon>
        <taxon>Metazoa</taxon>
        <taxon>Ecdysozoa</taxon>
        <taxon>Arthropoda</taxon>
        <taxon>Hexapoda</taxon>
        <taxon>Insecta</taxon>
        <taxon>Pterygota</taxon>
        <taxon>Neoptera</taxon>
        <taxon>Endopterygota</taxon>
        <taxon>Diptera</taxon>
        <taxon>Nematocera</taxon>
        <taxon>Chironomoidea</taxon>
        <taxon>Chironomidae</taxon>
        <taxon>Chironominae</taxon>
        <taxon>Chironomus</taxon>
    </lineage>
</organism>
<feature type="signal peptide" evidence="1">
    <location>
        <begin position="1"/>
        <end position="16"/>
    </location>
</feature>
<dbReference type="Gene3D" id="3.90.660.10">
    <property type="match status" value="1"/>
</dbReference>
<evidence type="ECO:0000313" key="3">
    <source>
        <dbReference type="EMBL" id="CAG9809764.1"/>
    </source>
</evidence>
<evidence type="ECO:0000259" key="2">
    <source>
        <dbReference type="Pfam" id="PF01593"/>
    </source>
</evidence>
<sequence>MWRVTIILVLVSLTMAVDKSVIIIGSGISGYSAASRLIENGFDDVIILEAEDRIGGRINTIPFSDGFIDLGAQWVHGQVNNIIYEMTHEHFEFGSTPFVEVPFTFLFSNGTKADQELFRTISKINFDIFLALDETDTFTGSFGEMFLEVLGEVTMNDSFPVFKDLDLKIIETMKENAERFINGYCALKSWFDMSAKLSAQEDEAGGNLHNTWKKQGFKTVFDFISKKLPDPSQHIDIDSKVQLNKKVTNINYNVIDANSKAVITCEDGSSYEAKHVIFTPSLGVLKKYHESLFTPTLPEQKVLAIKTWGFGAAGKVFLEFDEPFWSEEGEPFVAYEFLWLDADKDEAKAYNREWMLGISAFYIVDEFPNMLEAYLGGPKINQFEASSDEKIIEDCMWALEKFLGKSLPKPKAMTRSKWLSNENFLGSYSYPSMDAERAGVGIKELAESINNDNGEPILLFAGEATDEKYPGNTHAGVRSGFRAADEIISSYQ</sequence>
<dbReference type="GO" id="GO:0046592">
    <property type="term" value="F:polyamine oxidase activity"/>
    <property type="evidence" value="ECO:0007669"/>
    <property type="project" value="TreeGrafter"/>
</dbReference>
<keyword evidence="1" id="KW-0732">Signal</keyword>
<dbReference type="EMBL" id="OU895879">
    <property type="protein sequence ID" value="CAG9809764.1"/>
    <property type="molecule type" value="Genomic_DNA"/>
</dbReference>
<dbReference type="AlphaFoldDB" id="A0A9N9S6T5"/>
<dbReference type="Gene3D" id="3.50.50.60">
    <property type="entry name" value="FAD/NAD(P)-binding domain"/>
    <property type="match status" value="1"/>
</dbReference>
<dbReference type="Proteomes" id="UP001153620">
    <property type="component" value="Chromosome 3"/>
</dbReference>
<dbReference type="InterPro" id="IPR050281">
    <property type="entry name" value="Flavin_monoamine_oxidase"/>
</dbReference>
<feature type="chain" id="PRO_5040260681" description="Amine oxidase domain-containing protein" evidence="1">
    <location>
        <begin position="17"/>
        <end position="492"/>
    </location>
</feature>
<accession>A0A9N9S6T5</accession>
<feature type="domain" description="Amine oxidase" evidence="2">
    <location>
        <begin position="28"/>
        <end position="488"/>
    </location>
</feature>
<keyword evidence="4" id="KW-1185">Reference proteome</keyword>
<reference evidence="3" key="2">
    <citation type="submission" date="2022-10" db="EMBL/GenBank/DDBJ databases">
        <authorList>
            <consortium name="ENA_rothamsted_submissions"/>
            <consortium name="culmorum"/>
            <person name="King R."/>
        </authorList>
    </citation>
    <scope>NUCLEOTIDE SEQUENCE</scope>
</reference>
<dbReference type="InterPro" id="IPR002937">
    <property type="entry name" value="Amino_oxidase"/>
</dbReference>
<proteinExistence type="predicted"/>
<protein>
    <recommendedName>
        <fullName evidence="2">Amine oxidase domain-containing protein</fullName>
    </recommendedName>
</protein>
<name>A0A9N9S6T5_9DIPT</name>
<dbReference type="Pfam" id="PF01593">
    <property type="entry name" value="Amino_oxidase"/>
    <property type="match status" value="1"/>
</dbReference>
<dbReference type="OrthoDB" id="5046242at2759"/>
<gene>
    <name evidence="3" type="ORF">CHIRRI_LOCUS12584</name>
</gene>
<evidence type="ECO:0000256" key="1">
    <source>
        <dbReference type="SAM" id="SignalP"/>
    </source>
</evidence>
<evidence type="ECO:0000313" key="4">
    <source>
        <dbReference type="Proteomes" id="UP001153620"/>
    </source>
</evidence>
<dbReference type="PANTHER" id="PTHR10742">
    <property type="entry name" value="FLAVIN MONOAMINE OXIDASE"/>
    <property type="match status" value="1"/>
</dbReference>
<reference evidence="3" key="1">
    <citation type="submission" date="2022-01" db="EMBL/GenBank/DDBJ databases">
        <authorList>
            <person name="King R."/>
        </authorList>
    </citation>
    <scope>NUCLEOTIDE SEQUENCE</scope>
</reference>
<dbReference type="InterPro" id="IPR036188">
    <property type="entry name" value="FAD/NAD-bd_sf"/>
</dbReference>
<dbReference type="SUPFAM" id="SSF51905">
    <property type="entry name" value="FAD/NAD(P)-binding domain"/>
    <property type="match status" value="1"/>
</dbReference>
<dbReference type="PANTHER" id="PTHR10742:SF398">
    <property type="entry name" value="AMINE OXIDASE DOMAIN-CONTAINING PROTEIN-RELATED"/>
    <property type="match status" value="1"/>
</dbReference>